<comment type="caution">
    <text evidence="6">The sequence shown here is derived from an EMBL/GenBank/DDBJ whole genome shotgun (WGS) entry which is preliminary data.</text>
</comment>
<accession>A0A6N2B7R7</accession>
<feature type="domain" description="Agenet" evidence="5">
    <location>
        <begin position="227"/>
        <end position="283"/>
    </location>
</feature>
<dbReference type="InterPro" id="IPR008395">
    <property type="entry name" value="Agenet-like_dom"/>
</dbReference>
<dbReference type="Pfam" id="PF05266">
    <property type="entry name" value="DUF724"/>
    <property type="match status" value="1"/>
</dbReference>
<feature type="region of interest" description="Disordered" evidence="4">
    <location>
        <begin position="586"/>
        <end position="659"/>
    </location>
</feature>
<evidence type="ECO:0000259" key="5">
    <source>
        <dbReference type="SMART" id="SM00743"/>
    </source>
</evidence>
<dbReference type="CDD" id="cd20405">
    <property type="entry name" value="Tudor_Agenet_AtDUF_rpt1_3"/>
    <property type="match status" value="2"/>
</dbReference>
<feature type="compositionally biased region" description="Basic and acidic residues" evidence="4">
    <location>
        <begin position="329"/>
        <end position="350"/>
    </location>
</feature>
<evidence type="ECO:0000256" key="1">
    <source>
        <dbReference type="ARBA" id="ARBA00022448"/>
    </source>
</evidence>
<gene>
    <name evidence="6" type="ORF">EJD97_016387</name>
</gene>
<dbReference type="InterPro" id="IPR007930">
    <property type="entry name" value="DUF724"/>
</dbReference>
<evidence type="ECO:0000256" key="3">
    <source>
        <dbReference type="SAM" id="Coils"/>
    </source>
</evidence>
<feature type="compositionally biased region" description="Basic residues" evidence="4">
    <location>
        <begin position="594"/>
        <end position="606"/>
    </location>
</feature>
<dbReference type="CDD" id="cd20406">
    <property type="entry name" value="Tudor_Agenet_AtDUF_rpt2_4"/>
    <property type="match status" value="2"/>
</dbReference>
<dbReference type="PANTHER" id="PTHR31917:SF162">
    <property type="entry name" value="AGENET DOMAIN-CONTAINING PROTEIN"/>
    <property type="match status" value="1"/>
</dbReference>
<feature type="region of interest" description="Disordered" evidence="4">
    <location>
        <begin position="529"/>
        <end position="550"/>
    </location>
</feature>
<feature type="domain" description="Agenet" evidence="5">
    <location>
        <begin position="158"/>
        <end position="225"/>
    </location>
</feature>
<evidence type="ECO:0000313" key="6">
    <source>
        <dbReference type="EMBL" id="TMW89974.1"/>
    </source>
</evidence>
<name>A0A6N2B7R7_SOLCI</name>
<feature type="compositionally biased region" description="Basic residues" evidence="4">
    <location>
        <begin position="1"/>
        <end position="11"/>
    </location>
</feature>
<keyword evidence="2" id="KW-0341">Growth regulation</keyword>
<protein>
    <recommendedName>
        <fullName evidence="5">Agenet domain-containing protein</fullName>
    </recommendedName>
</protein>
<feature type="domain" description="Agenet" evidence="5">
    <location>
        <begin position="16"/>
        <end position="86"/>
    </location>
</feature>
<keyword evidence="1" id="KW-0813">Transport</keyword>
<feature type="compositionally biased region" description="Basic residues" evidence="4">
    <location>
        <begin position="626"/>
        <end position="635"/>
    </location>
</feature>
<evidence type="ECO:0000256" key="4">
    <source>
        <dbReference type="SAM" id="MobiDB-lite"/>
    </source>
</evidence>
<feature type="compositionally biased region" description="Basic residues" evidence="4">
    <location>
        <begin position="541"/>
        <end position="550"/>
    </location>
</feature>
<proteinExistence type="predicted"/>
<dbReference type="InterPro" id="IPR014002">
    <property type="entry name" value="Agenet_dom_plant"/>
</dbReference>
<dbReference type="PANTHER" id="PTHR31917">
    <property type="entry name" value="AGENET DOMAIN-CONTAINING PROTEIN-RELATED"/>
    <property type="match status" value="1"/>
</dbReference>
<feature type="domain" description="Agenet" evidence="5">
    <location>
        <begin position="88"/>
        <end position="144"/>
    </location>
</feature>
<evidence type="ECO:0000256" key="2">
    <source>
        <dbReference type="ARBA" id="ARBA00022604"/>
    </source>
</evidence>
<dbReference type="AlphaFoldDB" id="A0A6N2B7R7"/>
<feature type="compositionally biased region" description="Polar residues" evidence="4">
    <location>
        <begin position="636"/>
        <end position="648"/>
    </location>
</feature>
<sequence>MRGGTRTRQKQQQHQEYLTEGSTVEVTSDEEGFEGVWFDGTILNYSLNKKKVLVEYRSILADDNGSKPLRELVHVSFVRPVPPLEIVECFGLHDVVDASYKDGWWTGVITKVLDDSRYQVTFNNPPDVLEFGVSDLRLHKQWVNGNWVLPGKQRTDSLMFSVGKNVEVLFDRDDRRDAWFPSKVLEQLENGYFLVERYRTIDKKASIDKVTVDSFHIRPLPPHIKRKKFNLLEKVDAFYDLAWWSGVITRELADSRYIVFFKHTNMQKELNDFDLRPHMDWKDGQWFTTSRDIPIPPDCQTNGSNNCTDTSISKKDTPLGRSSIMNEISEEKIPQSIKLMEDLNEPHSTDEISPEETSQNALPNCDAASPQTPEPPKDMSLEACTLSSKPSKKPRTKSPFSQSSPKSEYAEMKISAPLAGDEQTHNRSWQNRTRKRCQELGVKKSGALEKLRGLKSPSRGNKGIAIENAAEVTQKRSTRKETDVPVVIGLECTKIRSSKAKRSRLINNESLESIGDQKQIDAAIVDVQDTKHSGDGGGSSQKRKRGRPARKVLSIIPAVMEPIGGHRNDESSGHVELAIMENEVGKEQLEVQMRHSRKRGRTKKITQTKMSNEKAVRSLSQQHEKHYVKREKRQQKSINIESQVQDSSGVKPAESNRATDGEEVLAEIPFNGFDDQPLAKWFEEIQAPTSIDGLRVSPACSPKRCAEMREKQDMPMQTPVNRNPATQIETQSLPFVKNTLLWSTIEAMDIFRRIPQKPHFTPLEQSKESSREGQAIGYMVTFLSIVERTSRLQFDDPRCTFEEIMETLTDLETHGFNVQAVRDRLSELLLMKDKQEKLESQVAGIDNQIITHNMDKERIDGEIKEINKQIAELQDKLSLATSRKEAKDREIDGLRSKLMVIQAGTMKAHTEFDSLASKPL</sequence>
<dbReference type="Pfam" id="PF05641">
    <property type="entry name" value="Agenet"/>
    <property type="match status" value="3"/>
</dbReference>
<feature type="region of interest" description="Disordered" evidence="4">
    <location>
        <begin position="1"/>
        <end position="21"/>
    </location>
</feature>
<feature type="coiled-coil region" evidence="3">
    <location>
        <begin position="856"/>
        <end position="890"/>
    </location>
</feature>
<feature type="compositionally biased region" description="Polar residues" evidence="4">
    <location>
        <begin position="299"/>
        <end position="311"/>
    </location>
</feature>
<dbReference type="SMART" id="SM00743">
    <property type="entry name" value="Agenet"/>
    <property type="match status" value="4"/>
</dbReference>
<keyword evidence="3" id="KW-0175">Coiled coil</keyword>
<dbReference type="EMBL" id="RXGB01004311">
    <property type="protein sequence ID" value="TMW89974.1"/>
    <property type="molecule type" value="Genomic_DNA"/>
</dbReference>
<organism evidence="6">
    <name type="scientific">Solanum chilense</name>
    <name type="common">Tomato</name>
    <name type="synonym">Lycopersicon chilense</name>
    <dbReference type="NCBI Taxonomy" id="4083"/>
    <lineage>
        <taxon>Eukaryota</taxon>
        <taxon>Viridiplantae</taxon>
        <taxon>Streptophyta</taxon>
        <taxon>Embryophyta</taxon>
        <taxon>Tracheophyta</taxon>
        <taxon>Spermatophyta</taxon>
        <taxon>Magnoliopsida</taxon>
        <taxon>eudicotyledons</taxon>
        <taxon>Gunneridae</taxon>
        <taxon>Pentapetalae</taxon>
        <taxon>asterids</taxon>
        <taxon>lamiids</taxon>
        <taxon>Solanales</taxon>
        <taxon>Solanaceae</taxon>
        <taxon>Solanoideae</taxon>
        <taxon>Solaneae</taxon>
        <taxon>Solanum</taxon>
        <taxon>Solanum subgen. Lycopersicon</taxon>
    </lineage>
</organism>
<reference evidence="6" key="1">
    <citation type="submission" date="2019-05" db="EMBL/GenBank/DDBJ databases">
        <title>The de novo reference genome and transcriptome assemblies of the wild tomato species Solanum chilense.</title>
        <authorList>
            <person name="Stam R."/>
            <person name="Nosenko T."/>
            <person name="Hoerger A.C."/>
            <person name="Stephan W."/>
            <person name="Seidel M.A."/>
            <person name="Kuhn J.M.M."/>
            <person name="Haberer G."/>
            <person name="Tellier A."/>
        </authorList>
    </citation>
    <scope>NUCLEOTIDE SEQUENCE</scope>
    <source>
        <tissue evidence="6">Mature leaves</tissue>
    </source>
</reference>
<feature type="region of interest" description="Disordered" evidence="4">
    <location>
        <begin position="293"/>
        <end position="409"/>
    </location>
</feature>